<dbReference type="InterPro" id="IPR032710">
    <property type="entry name" value="NTF2-like_dom_sf"/>
</dbReference>
<dbReference type="AlphaFoldDB" id="A0A2N5N8I2"/>
<dbReference type="Pfam" id="PF12680">
    <property type="entry name" value="SnoaL_2"/>
    <property type="match status" value="1"/>
</dbReference>
<dbReference type="PANTHER" id="PTHR41252">
    <property type="entry name" value="BLR2505 PROTEIN"/>
    <property type="match status" value="1"/>
</dbReference>
<organism evidence="2 3">
    <name type="scientific">Paenibacillus pasadenensis</name>
    <dbReference type="NCBI Taxonomy" id="217090"/>
    <lineage>
        <taxon>Bacteria</taxon>
        <taxon>Bacillati</taxon>
        <taxon>Bacillota</taxon>
        <taxon>Bacilli</taxon>
        <taxon>Bacillales</taxon>
        <taxon>Paenibacillaceae</taxon>
        <taxon>Paenibacillus</taxon>
    </lineage>
</organism>
<comment type="caution">
    <text evidence="2">The sequence shown here is derived from an EMBL/GenBank/DDBJ whole genome shotgun (WGS) entry which is preliminary data.</text>
</comment>
<sequence length="126" mass="14619">MLSYMERMREVEPALEYVHPEAIFIAACEHESERHPFYGTYRGVEGVRTLLSKLQRELEPQEVKLHRMLADEGTVFAWGEFRHRVRSTGRIFASSWAAACEVEDGKIKHFRGFEDTGALEAAFRKE</sequence>
<dbReference type="SUPFAM" id="SSF54427">
    <property type="entry name" value="NTF2-like"/>
    <property type="match status" value="1"/>
</dbReference>
<dbReference type="Proteomes" id="UP000234789">
    <property type="component" value="Unassembled WGS sequence"/>
</dbReference>
<feature type="domain" description="SnoaL-like" evidence="1">
    <location>
        <begin position="11"/>
        <end position="109"/>
    </location>
</feature>
<dbReference type="EMBL" id="NFEZ01000003">
    <property type="protein sequence ID" value="PLT46638.1"/>
    <property type="molecule type" value="Genomic_DNA"/>
</dbReference>
<reference evidence="2 3" key="1">
    <citation type="submission" date="2017-05" db="EMBL/GenBank/DDBJ databases">
        <title>Functional genome analysis of Paenibacillus pasadenensis strain R16: insights on endophytic life style and antifungal activity.</title>
        <authorList>
            <person name="Passera A."/>
            <person name="Marcolungo L."/>
            <person name="Casati P."/>
            <person name="Brasca M."/>
            <person name="Quaglino F."/>
            <person name="Delledonne M."/>
        </authorList>
    </citation>
    <scope>NUCLEOTIDE SEQUENCE [LARGE SCALE GENOMIC DNA]</scope>
    <source>
        <strain evidence="2 3">R16</strain>
    </source>
</reference>
<gene>
    <name evidence="2" type="ORF">B8V81_0862</name>
</gene>
<evidence type="ECO:0000259" key="1">
    <source>
        <dbReference type="Pfam" id="PF12680"/>
    </source>
</evidence>
<proteinExistence type="predicted"/>
<keyword evidence="3" id="KW-1185">Reference proteome</keyword>
<name>A0A2N5N8I2_9BACL</name>
<evidence type="ECO:0000313" key="2">
    <source>
        <dbReference type="EMBL" id="PLT46638.1"/>
    </source>
</evidence>
<dbReference type="InterPro" id="IPR037401">
    <property type="entry name" value="SnoaL-like"/>
</dbReference>
<evidence type="ECO:0000313" key="3">
    <source>
        <dbReference type="Proteomes" id="UP000234789"/>
    </source>
</evidence>
<dbReference type="PANTHER" id="PTHR41252:SF1">
    <property type="entry name" value="BLR2505 PROTEIN"/>
    <property type="match status" value="1"/>
</dbReference>
<dbReference type="Gene3D" id="3.10.450.50">
    <property type="match status" value="1"/>
</dbReference>
<accession>A0A2N5N8I2</accession>
<protein>
    <recommendedName>
        <fullName evidence="1">SnoaL-like domain-containing protein</fullName>
    </recommendedName>
</protein>